<dbReference type="Gene3D" id="3.30.70.1280">
    <property type="entry name" value="SP0830-like domains"/>
    <property type="match status" value="1"/>
</dbReference>
<gene>
    <name evidence="1" type="ORF">GGR31_001533</name>
</gene>
<dbReference type="InterPro" id="IPR012545">
    <property type="entry name" value="DUF1697"/>
</dbReference>
<proteinExistence type="predicted"/>
<sequence>MKTYIAFLRGINVGGKHKVPMKDLKMLLKKNSCQNIITLLNSGNVIFDSAETSSEKIQQELSELLEENFGFAIPTVVKTKTEIEKMLAENPFQSIELNKDIRLYVSFLYEDLKNKSVLESLEDDSFRLVKVNKNELFSVVDLSKGKSTKAMEKMDKAFQKQLTTRNWNTIEKIGAKLN</sequence>
<protein>
    <submittedName>
        <fullName evidence="1">Uncharacterized protein (DUF1697 family)</fullName>
    </submittedName>
</protein>
<dbReference type="Pfam" id="PF08002">
    <property type="entry name" value="DUF1697"/>
    <property type="match status" value="1"/>
</dbReference>
<accession>A0ABU1K5J5</accession>
<name>A0ABU1K5J5_9FLAO</name>
<dbReference type="PANTHER" id="PTHR36439:SF1">
    <property type="entry name" value="DUF1697 DOMAIN-CONTAINING PROTEIN"/>
    <property type="match status" value="1"/>
</dbReference>
<dbReference type="PANTHER" id="PTHR36439">
    <property type="entry name" value="BLL4334 PROTEIN"/>
    <property type="match status" value="1"/>
</dbReference>
<dbReference type="PIRSF" id="PIRSF008502">
    <property type="entry name" value="UCP008502"/>
    <property type="match status" value="1"/>
</dbReference>
<evidence type="ECO:0000313" key="2">
    <source>
        <dbReference type="Proteomes" id="UP001257659"/>
    </source>
</evidence>
<comment type="caution">
    <text evidence="1">The sequence shown here is derived from an EMBL/GenBank/DDBJ whole genome shotgun (WGS) entry which is preliminary data.</text>
</comment>
<dbReference type="SUPFAM" id="SSF160379">
    <property type="entry name" value="SP0830-like"/>
    <property type="match status" value="1"/>
</dbReference>
<keyword evidence="2" id="KW-1185">Reference proteome</keyword>
<dbReference type="EMBL" id="JAVDQA010000003">
    <property type="protein sequence ID" value="MDR6300890.1"/>
    <property type="molecule type" value="Genomic_DNA"/>
</dbReference>
<dbReference type="Proteomes" id="UP001257659">
    <property type="component" value="Unassembled WGS sequence"/>
</dbReference>
<dbReference type="Gene3D" id="3.30.70.1260">
    <property type="entry name" value="bacterial protein sp0830 like"/>
    <property type="match status" value="1"/>
</dbReference>
<dbReference type="RefSeq" id="WP_309727784.1">
    <property type="nucleotide sequence ID" value="NZ_JAVDQA010000003.1"/>
</dbReference>
<evidence type="ECO:0000313" key="1">
    <source>
        <dbReference type="EMBL" id="MDR6300890.1"/>
    </source>
</evidence>
<organism evidence="1 2">
    <name type="scientific">Mesonia maritima</name>
    <dbReference type="NCBI Taxonomy" id="1793873"/>
    <lineage>
        <taxon>Bacteria</taxon>
        <taxon>Pseudomonadati</taxon>
        <taxon>Bacteroidota</taxon>
        <taxon>Flavobacteriia</taxon>
        <taxon>Flavobacteriales</taxon>
        <taxon>Flavobacteriaceae</taxon>
        <taxon>Mesonia</taxon>
    </lineage>
</organism>
<reference evidence="1 2" key="1">
    <citation type="submission" date="2023-07" db="EMBL/GenBank/DDBJ databases">
        <title>Genomic Encyclopedia of Type Strains, Phase IV (KMG-IV): sequencing the most valuable type-strain genomes for metagenomic binning, comparative biology and taxonomic classification.</title>
        <authorList>
            <person name="Goeker M."/>
        </authorList>
    </citation>
    <scope>NUCLEOTIDE SEQUENCE [LARGE SCALE GENOMIC DNA]</scope>
    <source>
        <strain evidence="1 2">DSM 102814</strain>
    </source>
</reference>